<protein>
    <submittedName>
        <fullName evidence="1">Uncharacterized protein</fullName>
    </submittedName>
</protein>
<evidence type="ECO:0000313" key="2">
    <source>
        <dbReference type="Proteomes" id="UP000030641"/>
    </source>
</evidence>
<accession>A0A074YKB5</accession>
<dbReference type="Proteomes" id="UP000030641">
    <property type="component" value="Unassembled WGS sequence"/>
</dbReference>
<dbReference type="EMBL" id="KL584756">
    <property type="protein sequence ID" value="KEQ96514.1"/>
    <property type="molecule type" value="Genomic_DNA"/>
</dbReference>
<evidence type="ECO:0000313" key="1">
    <source>
        <dbReference type="EMBL" id="KEQ96514.1"/>
    </source>
</evidence>
<dbReference type="HOGENOM" id="CLU_2426665_0_0_1"/>
<name>A0A074YKB5_AURSE</name>
<dbReference type="RefSeq" id="XP_013345144.1">
    <property type="nucleotide sequence ID" value="XM_013489690.1"/>
</dbReference>
<dbReference type="InParanoid" id="A0A074YKB5"/>
<gene>
    <name evidence="1" type="ORF">AUEXF2481DRAFT_642062</name>
</gene>
<organism evidence="1 2">
    <name type="scientific">Aureobasidium subglaciale (strain EXF-2481)</name>
    <name type="common">Aureobasidium pullulans var. subglaciale</name>
    <dbReference type="NCBI Taxonomy" id="1043005"/>
    <lineage>
        <taxon>Eukaryota</taxon>
        <taxon>Fungi</taxon>
        <taxon>Dikarya</taxon>
        <taxon>Ascomycota</taxon>
        <taxon>Pezizomycotina</taxon>
        <taxon>Dothideomycetes</taxon>
        <taxon>Dothideomycetidae</taxon>
        <taxon>Dothideales</taxon>
        <taxon>Saccotheciaceae</taxon>
        <taxon>Aureobasidium</taxon>
    </lineage>
</organism>
<dbReference type="AlphaFoldDB" id="A0A074YKB5"/>
<reference evidence="1 2" key="1">
    <citation type="journal article" date="2014" name="BMC Genomics">
        <title>Genome sequencing of four Aureobasidium pullulans varieties: biotechnological potential, stress tolerance, and description of new species.</title>
        <authorList>
            <person name="Gostin Ar C."/>
            <person name="Ohm R.A."/>
            <person name="Kogej T."/>
            <person name="Sonjak S."/>
            <person name="Turk M."/>
            <person name="Zajc J."/>
            <person name="Zalar P."/>
            <person name="Grube M."/>
            <person name="Sun H."/>
            <person name="Han J."/>
            <person name="Sharma A."/>
            <person name="Chiniquy J."/>
            <person name="Ngan C.Y."/>
            <person name="Lipzen A."/>
            <person name="Barry K."/>
            <person name="Grigoriev I.V."/>
            <person name="Gunde-Cimerman N."/>
        </authorList>
    </citation>
    <scope>NUCLEOTIDE SEQUENCE [LARGE SCALE GENOMIC DNA]</scope>
    <source>
        <strain evidence="1 2">EXF-2481</strain>
    </source>
</reference>
<dbReference type="GeneID" id="25369895"/>
<keyword evidence="2" id="KW-1185">Reference proteome</keyword>
<sequence>MFGARWSSNNTPTRIVICLPCLVQVRTSQSILLKLRKRSMTRPEPTPPNDDLTLSVDRLGCLRVQVSRSYSCSRLPSNSRSINDATGNMLY</sequence>
<proteinExistence type="predicted"/>